<gene>
    <name evidence="2" type="ORF">N864_02835</name>
</gene>
<name>W9GI01_9MICO</name>
<reference evidence="3" key="1">
    <citation type="submission" date="2013-08" db="EMBL/GenBank/DDBJ databases">
        <title>Intrasporangium oryzae NRRL B-24470.</title>
        <authorList>
            <person name="Liu H."/>
            <person name="Wang G."/>
        </authorList>
    </citation>
    <scope>NUCLEOTIDE SEQUENCE [LARGE SCALE GENOMIC DNA]</scope>
    <source>
        <strain evidence="3">Q5-1</strain>
    </source>
</reference>
<evidence type="ECO:0000313" key="3">
    <source>
        <dbReference type="Proteomes" id="UP000019494"/>
    </source>
</evidence>
<dbReference type="AlphaFoldDB" id="W9GI01"/>
<dbReference type="EMBL" id="AWQS01000092">
    <property type="protein sequence ID" value="EWT05715.1"/>
    <property type="molecule type" value="Genomic_DNA"/>
</dbReference>
<proteinExistence type="predicted"/>
<keyword evidence="3" id="KW-1185">Reference proteome</keyword>
<sequence length="554" mass="60489">MLRAEHPNGRALSVALKNTRVGVDETNPHRYDTATGEAIEQAARGVWSSHYAETRELFADMGFNVRADRGRAWLEIPATDVIDWARATHPDFSVPDRAQPLRASRTEQAAWAVTHPEPFGIARGRRQQIVAPSLRRIGELLYPRRDVLTAALILHCLGDSSGYNYSVLLEKSIDSLTHLGPGTAVERSVKARNIVEDTRATRTRSIYDPGGLIEVLIGLTRFSRHHRRGLKGPDGQPHPLVARLYVEHFANSRTAHLLSAQGAQSGWRQRVFDAHWPGLPEDDVDTWQGDRRAGRRSQVGGSAEQPPLDAGIFSAGADPSPEGNSDSPRTGPEGGLGSAGDDGTARVRKRSEVPMHFMALRNLAQERALKLGLRADVHGHTERTKVGYLAHVLPSHVFDAHAIAGQDAFHDSTVAAFTLVADAGESAWPAAELAAVDKDTVVNLEVGLCTSGGNDPGDQSRPCNLGITACFTCPNGWRTVEHIPGLLAAVEVTHVIETHNVEEWDQGEAQELRYFAQAALDQFPPVVVENVRRSVDLTPHIHTVTGMYLELRHG</sequence>
<organism evidence="2 3">
    <name type="scientific">Intrasporangium chromatireducens Q5-1</name>
    <dbReference type="NCBI Taxonomy" id="584657"/>
    <lineage>
        <taxon>Bacteria</taxon>
        <taxon>Bacillati</taxon>
        <taxon>Actinomycetota</taxon>
        <taxon>Actinomycetes</taxon>
        <taxon>Micrococcales</taxon>
        <taxon>Intrasporangiaceae</taxon>
        <taxon>Intrasporangium</taxon>
    </lineage>
</organism>
<protein>
    <submittedName>
        <fullName evidence="2">Uncharacterized protein</fullName>
    </submittedName>
</protein>
<comment type="caution">
    <text evidence="2">The sequence shown here is derived from an EMBL/GenBank/DDBJ whole genome shotgun (WGS) entry which is preliminary data.</text>
</comment>
<evidence type="ECO:0000256" key="1">
    <source>
        <dbReference type="SAM" id="MobiDB-lite"/>
    </source>
</evidence>
<accession>W9GI01</accession>
<dbReference type="Proteomes" id="UP000019494">
    <property type="component" value="Unassembled WGS sequence"/>
</dbReference>
<dbReference type="OrthoDB" id="4308266at2"/>
<feature type="region of interest" description="Disordered" evidence="1">
    <location>
        <begin position="279"/>
        <end position="346"/>
    </location>
</feature>
<evidence type="ECO:0000313" key="2">
    <source>
        <dbReference type="EMBL" id="EWT05715.1"/>
    </source>
</evidence>
<dbReference type="RefSeq" id="WP_034716942.1">
    <property type="nucleotide sequence ID" value="NZ_AWQS01000092.1"/>
</dbReference>